<dbReference type="AlphaFoldDB" id="A0A1I8NPK7"/>
<proteinExistence type="predicted"/>
<dbReference type="Proteomes" id="UP000095300">
    <property type="component" value="Unassembled WGS sequence"/>
</dbReference>
<organism evidence="1 2">
    <name type="scientific">Stomoxys calcitrans</name>
    <name type="common">Stable fly</name>
    <name type="synonym">Conops calcitrans</name>
    <dbReference type="NCBI Taxonomy" id="35570"/>
    <lineage>
        <taxon>Eukaryota</taxon>
        <taxon>Metazoa</taxon>
        <taxon>Ecdysozoa</taxon>
        <taxon>Arthropoda</taxon>
        <taxon>Hexapoda</taxon>
        <taxon>Insecta</taxon>
        <taxon>Pterygota</taxon>
        <taxon>Neoptera</taxon>
        <taxon>Endopterygota</taxon>
        <taxon>Diptera</taxon>
        <taxon>Brachycera</taxon>
        <taxon>Muscomorpha</taxon>
        <taxon>Muscoidea</taxon>
        <taxon>Muscidae</taxon>
        <taxon>Stomoxys</taxon>
    </lineage>
</organism>
<dbReference type="EnsemblMetazoa" id="SCAU000914-RA">
    <property type="protein sequence ID" value="SCAU000914-PA"/>
    <property type="gene ID" value="SCAU000914"/>
</dbReference>
<evidence type="ECO:0000313" key="2">
    <source>
        <dbReference type="Proteomes" id="UP000095300"/>
    </source>
</evidence>
<dbReference type="STRING" id="35570.A0A1I8NPK7"/>
<protein>
    <submittedName>
        <fullName evidence="1">Uncharacterized protein</fullName>
    </submittedName>
</protein>
<dbReference type="OrthoDB" id="6591917at2759"/>
<keyword evidence="2" id="KW-1185">Reference proteome</keyword>
<accession>A0A1I8NPK7</accession>
<dbReference type="VEuPathDB" id="VectorBase:SCAU000914"/>
<evidence type="ECO:0000313" key="1">
    <source>
        <dbReference type="EnsemblMetazoa" id="SCAU000914-PA"/>
    </source>
</evidence>
<dbReference type="KEGG" id="scac:106095551"/>
<gene>
    <name evidence="1" type="primary">106095551</name>
</gene>
<reference evidence="1" key="1">
    <citation type="submission" date="2020-05" db="UniProtKB">
        <authorList>
            <consortium name="EnsemblMetazoa"/>
        </authorList>
    </citation>
    <scope>IDENTIFICATION</scope>
    <source>
        <strain evidence="1">USDA</strain>
    </source>
</reference>
<sequence>MFLSGTKKPLAQVFREGNSRNRLLSELKSNNEDALGKKQPILKQTQICVRRSLKRPYDSFTPADKLETKTELFIMPPIPKIKASDRNTKLYDASSKDNRTEKKPYDPMDNVQRNLRVFVGTVGFMIKTSKLYPTINALWDVYGKVVKIVKGKHRFEKVLLVRNSDGSGPVLQCSYFDFDSTLDNIASDSKVRLVGKASGFNCLRTFKVEVIHGSIVPSSLTRLQNVNSFVLQQQK</sequence>
<name>A0A1I8NPK7_STOCA</name>